<dbReference type="CDD" id="cd22268">
    <property type="entry name" value="DPBB_RlpA-like"/>
    <property type="match status" value="1"/>
</dbReference>
<dbReference type="PANTHER" id="PTHR34183:SF1">
    <property type="entry name" value="ENDOLYTIC PEPTIDOGLYCAN TRANSGLYCOSYLASE RLPA"/>
    <property type="match status" value="1"/>
</dbReference>
<dbReference type="Proteomes" id="UP000708208">
    <property type="component" value="Unassembled WGS sequence"/>
</dbReference>
<evidence type="ECO:0000259" key="1">
    <source>
        <dbReference type="Pfam" id="PF03330"/>
    </source>
</evidence>
<name>A0A8J2PWV2_9HEXA</name>
<evidence type="ECO:0000313" key="2">
    <source>
        <dbReference type="EMBL" id="CAG7836279.1"/>
    </source>
</evidence>
<reference evidence="2" key="1">
    <citation type="submission" date="2021-06" db="EMBL/GenBank/DDBJ databases">
        <authorList>
            <person name="Hodson N. C."/>
            <person name="Mongue J. A."/>
            <person name="Jaron S. K."/>
        </authorList>
    </citation>
    <scope>NUCLEOTIDE SEQUENCE</scope>
</reference>
<feature type="domain" description="RlpA-like protein double-psi beta-barrel" evidence="1">
    <location>
        <begin position="69"/>
        <end position="158"/>
    </location>
</feature>
<gene>
    <name evidence="2" type="ORF">AFUS01_LOCUS45536</name>
</gene>
<dbReference type="PANTHER" id="PTHR34183">
    <property type="entry name" value="ENDOLYTIC PEPTIDOGLYCAN TRANSGLYCOSYLASE RLPA"/>
    <property type="match status" value="1"/>
</dbReference>
<dbReference type="EMBL" id="CAJVCH010570963">
    <property type="protein sequence ID" value="CAG7836279.1"/>
    <property type="molecule type" value="Genomic_DNA"/>
</dbReference>
<accession>A0A8J2PWV2</accession>
<dbReference type="AlphaFoldDB" id="A0A8J2PWV2"/>
<dbReference type="OrthoDB" id="7769384at2759"/>
<organism evidence="2 3">
    <name type="scientific">Allacma fusca</name>
    <dbReference type="NCBI Taxonomy" id="39272"/>
    <lineage>
        <taxon>Eukaryota</taxon>
        <taxon>Metazoa</taxon>
        <taxon>Ecdysozoa</taxon>
        <taxon>Arthropoda</taxon>
        <taxon>Hexapoda</taxon>
        <taxon>Collembola</taxon>
        <taxon>Symphypleona</taxon>
        <taxon>Sminthuridae</taxon>
        <taxon>Allacma</taxon>
    </lineage>
</organism>
<evidence type="ECO:0000313" key="3">
    <source>
        <dbReference type="Proteomes" id="UP000708208"/>
    </source>
</evidence>
<comment type="caution">
    <text evidence="2">The sequence shown here is derived from an EMBL/GenBank/DDBJ whole genome shotgun (WGS) entry which is preliminary data.</text>
</comment>
<sequence>MVRVQSFRHFYLKHELRLCRRAINHCNFPFIISRIENQFLKPCYIMYKSLLLILILGLVSENLGQSGGGICSWYGAEGEIPPGWPTACGNGFDRFAMAAAHPNLPCGTRIRVTNRSNGKSVIVEINDRGPFVPGRVVDLTFGAFGLVENHDKGLMECDYDVVRPNSID</sequence>
<dbReference type="InterPro" id="IPR009009">
    <property type="entry name" value="RlpA-like_DPBB"/>
</dbReference>
<proteinExistence type="predicted"/>
<protein>
    <recommendedName>
        <fullName evidence="1">RlpA-like protein double-psi beta-barrel domain-containing protein</fullName>
    </recommendedName>
</protein>
<keyword evidence="3" id="KW-1185">Reference proteome</keyword>
<dbReference type="Pfam" id="PF03330">
    <property type="entry name" value="DPBB_1"/>
    <property type="match status" value="1"/>
</dbReference>